<feature type="domain" description="ABC3 transporter permease C-terminal" evidence="8">
    <location>
        <begin position="738"/>
        <end position="854"/>
    </location>
</feature>
<evidence type="ECO:0000256" key="3">
    <source>
        <dbReference type="ARBA" id="ARBA00022692"/>
    </source>
</evidence>
<reference evidence="10 11" key="1">
    <citation type="submission" date="2014-07" db="EMBL/GenBank/DDBJ databases">
        <title>Complete genome sequence of Corynebacterium atypicum DSM 44849: identifiction of the mycolic acid biosynthesis genes.</title>
        <authorList>
            <person name="Tippelt A."/>
            <person name="Mollmann S."/>
            <person name="Albersmeier A."/>
            <person name="Jaenicke S."/>
            <person name="Ruckert C."/>
            <person name="Tauch A."/>
        </authorList>
    </citation>
    <scope>NUCLEOTIDE SEQUENCE [LARGE SCALE GENOMIC DNA]</scope>
    <source>
        <strain evidence="10 11">R2070</strain>
    </source>
</reference>
<evidence type="ECO:0000259" key="8">
    <source>
        <dbReference type="Pfam" id="PF02687"/>
    </source>
</evidence>
<comment type="similarity">
    <text evidence="6">Belongs to the ABC-4 integral membrane protein family.</text>
</comment>
<feature type="transmembrane region" description="Helical" evidence="7">
    <location>
        <begin position="438"/>
        <end position="471"/>
    </location>
</feature>
<organism evidence="10 11">
    <name type="scientific">Corynebacterium atypicum</name>
    <dbReference type="NCBI Taxonomy" id="191610"/>
    <lineage>
        <taxon>Bacteria</taxon>
        <taxon>Bacillati</taxon>
        <taxon>Actinomycetota</taxon>
        <taxon>Actinomycetes</taxon>
        <taxon>Mycobacteriales</taxon>
        <taxon>Corynebacteriaceae</taxon>
        <taxon>Corynebacterium</taxon>
    </lineage>
</organism>
<keyword evidence="5 7" id="KW-0472">Membrane</keyword>
<dbReference type="PANTHER" id="PTHR30572">
    <property type="entry name" value="MEMBRANE COMPONENT OF TRANSPORTER-RELATED"/>
    <property type="match status" value="1"/>
</dbReference>
<dbReference type="PANTHER" id="PTHR30572:SF4">
    <property type="entry name" value="ABC TRANSPORTER PERMEASE YTRF"/>
    <property type="match status" value="1"/>
</dbReference>
<feature type="domain" description="MacB-like periplasmic core" evidence="9">
    <location>
        <begin position="24"/>
        <end position="230"/>
    </location>
</feature>
<feature type="domain" description="ABC3 transporter permease C-terminal" evidence="8">
    <location>
        <begin position="268"/>
        <end position="388"/>
    </location>
</feature>
<dbReference type="InterPro" id="IPR025857">
    <property type="entry name" value="MacB_PCD"/>
</dbReference>
<dbReference type="Proteomes" id="UP000028504">
    <property type="component" value="Chromosome"/>
</dbReference>
<sequence length="861" mass="89718">MALSNPTMRRVSLRNISSHKLRLALTVLAVVLGTAFISGAFMFTKALSNTFDSAVSTSFDGVDVMIAPGGDMKSIPMEDVDRLRSDPKFGAVNVMHNTTVALGNAEGEAIQAGGTSTIHVWYPGGEKVGAEEPIVAGKAPETADQVVVNQSATDTFGLKEGDKLIAVDRKARNKLTVTGFFDTDAPTQSSKVLSLGMSERGYLERYTGGKGVPQLVVSAAGDQSPAELLSYVRSTYPQFESREGRELAEELSKTVSQALKFVNYFLVAFGLIGLLVGTFLIANTFSMIVAQRTKEFALLRALGASRRQITVSVVFEAVVVGLLGSAVGVVAGMGLVAAIKAVLEAMGNELPGSGLGLSVPAVLVPIVLGTVVTVVSAWAPARRAGQVQPVEAMRANESSTATPLVARTVVGSIAIAAGVAAAAMGAAAQDQETTPRAVLVGFGLVLVIVGFFLAGPALSIPIVPTLGRIIGAPFRAIGRLAATNSRRNPRRVATTAFALTLGIALVTAIGMLGHTLKASLADSYQNNIKADFILSGPTGQQFPLPGETTQRVEKLDSIEKTGQVYMAPVLIDGAPAQQGSPVGEVVEGDLADTLPITVNDEPGANTQAARDVTGVQGFFAEERVAQARDWKVGQNYPVSGPDGSTVDVPLLATFSGAGHMVMPVLVTKAAADHVVRPGAMQFLQLAVVKKDGVDAEKLRGELEAAVKDLLVVQVMDAKDMADELGGAVDSLLNILYGMLGLAVVIAILGIVNTLTLNVIERRREIGMLRAVGTQRGQVRQMIILESVAIAVFGALAGIAIGLGLGWAFLRVLAGEGLDTIAVPWALIVWMLVGSAVVGVLSALWPASRAARTAPLDAIAED</sequence>
<feature type="transmembrane region" description="Helical" evidence="7">
    <location>
        <begin position="821"/>
        <end position="844"/>
    </location>
</feature>
<name>A0ABN4DDX4_9CORY</name>
<evidence type="ECO:0000259" key="9">
    <source>
        <dbReference type="Pfam" id="PF12704"/>
    </source>
</evidence>
<protein>
    <submittedName>
        <fullName evidence="10">ABC transporter permease</fullName>
    </submittedName>
</protein>
<feature type="transmembrane region" description="Helical" evidence="7">
    <location>
        <begin position="311"/>
        <end position="339"/>
    </location>
</feature>
<feature type="transmembrane region" description="Helical" evidence="7">
    <location>
        <begin position="261"/>
        <end position="290"/>
    </location>
</feature>
<evidence type="ECO:0000256" key="1">
    <source>
        <dbReference type="ARBA" id="ARBA00004651"/>
    </source>
</evidence>
<evidence type="ECO:0000256" key="5">
    <source>
        <dbReference type="ARBA" id="ARBA00023136"/>
    </source>
</evidence>
<feature type="transmembrane region" description="Helical" evidence="7">
    <location>
        <begin position="492"/>
        <end position="513"/>
    </location>
</feature>
<evidence type="ECO:0000256" key="6">
    <source>
        <dbReference type="ARBA" id="ARBA00038076"/>
    </source>
</evidence>
<evidence type="ECO:0000256" key="2">
    <source>
        <dbReference type="ARBA" id="ARBA00022475"/>
    </source>
</evidence>
<keyword evidence="11" id="KW-1185">Reference proteome</keyword>
<comment type="subcellular location">
    <subcellularLocation>
        <location evidence="1">Cell membrane</location>
        <topology evidence="1">Multi-pass membrane protein</topology>
    </subcellularLocation>
</comment>
<dbReference type="Pfam" id="PF02687">
    <property type="entry name" value="FtsX"/>
    <property type="match status" value="2"/>
</dbReference>
<evidence type="ECO:0000256" key="7">
    <source>
        <dbReference type="SAM" id="Phobius"/>
    </source>
</evidence>
<keyword evidence="4 7" id="KW-1133">Transmembrane helix</keyword>
<evidence type="ECO:0000256" key="4">
    <source>
        <dbReference type="ARBA" id="ARBA00022989"/>
    </source>
</evidence>
<dbReference type="EMBL" id="CP008944">
    <property type="protein sequence ID" value="AIG64628.1"/>
    <property type="molecule type" value="Genomic_DNA"/>
</dbReference>
<proteinExistence type="inferred from homology"/>
<evidence type="ECO:0000313" key="11">
    <source>
        <dbReference type="Proteomes" id="UP000028504"/>
    </source>
</evidence>
<feature type="transmembrane region" description="Helical" evidence="7">
    <location>
        <begin position="782"/>
        <end position="809"/>
    </location>
</feature>
<gene>
    <name evidence="10" type="ORF">CATYP_08640</name>
</gene>
<evidence type="ECO:0000313" key="10">
    <source>
        <dbReference type="EMBL" id="AIG64628.1"/>
    </source>
</evidence>
<feature type="transmembrane region" description="Helical" evidence="7">
    <location>
        <begin position="404"/>
        <end position="426"/>
    </location>
</feature>
<accession>A0ABN4DDX4</accession>
<feature type="transmembrane region" description="Helical" evidence="7">
    <location>
        <begin position="21"/>
        <end position="43"/>
    </location>
</feature>
<dbReference type="InterPro" id="IPR003838">
    <property type="entry name" value="ABC3_permease_C"/>
</dbReference>
<feature type="transmembrane region" description="Helical" evidence="7">
    <location>
        <begin position="734"/>
        <end position="759"/>
    </location>
</feature>
<dbReference type="Pfam" id="PF12704">
    <property type="entry name" value="MacB_PCD"/>
    <property type="match status" value="1"/>
</dbReference>
<dbReference type="InterPro" id="IPR050250">
    <property type="entry name" value="Macrolide_Exporter_MacB"/>
</dbReference>
<dbReference type="RefSeq" id="WP_038606554.1">
    <property type="nucleotide sequence ID" value="NZ_CP008944.1"/>
</dbReference>
<feature type="transmembrane region" description="Helical" evidence="7">
    <location>
        <begin position="359"/>
        <end position="379"/>
    </location>
</feature>
<keyword evidence="2" id="KW-1003">Cell membrane</keyword>
<keyword evidence="3 7" id="KW-0812">Transmembrane</keyword>